<keyword evidence="2" id="KW-1185">Reference proteome</keyword>
<protein>
    <recommendedName>
        <fullName evidence="3">Porin domain-containing protein</fullName>
    </recommendedName>
</protein>
<evidence type="ECO:0000313" key="2">
    <source>
        <dbReference type="Proteomes" id="UP000076852"/>
    </source>
</evidence>
<organism evidence="1 2">
    <name type="scientific">Paraburkholderia phytofirmans OLGA172</name>
    <dbReference type="NCBI Taxonomy" id="1417228"/>
    <lineage>
        <taxon>Bacteria</taxon>
        <taxon>Pseudomonadati</taxon>
        <taxon>Pseudomonadota</taxon>
        <taxon>Betaproteobacteria</taxon>
        <taxon>Burkholderiales</taxon>
        <taxon>Burkholderiaceae</taxon>
        <taxon>Paraburkholderia</taxon>
    </lineage>
</organism>
<dbReference type="KEGG" id="buz:AYM40_04835"/>
<evidence type="ECO:0000313" key="1">
    <source>
        <dbReference type="EMBL" id="ANB71774.1"/>
    </source>
</evidence>
<reference evidence="1 2" key="1">
    <citation type="journal article" date="2016" name="Gene">
        <title>PacBio SMRT assembly of a complex multi-replicon genome reveals chlorocatechol degradative operon in a region of genome plasticity.</title>
        <authorList>
            <person name="Ricker N."/>
            <person name="Shen S.Y."/>
            <person name="Goordial J."/>
            <person name="Jin S."/>
            <person name="Fulthorpe R.R."/>
        </authorList>
    </citation>
    <scope>NUCLEOTIDE SEQUENCE [LARGE SCALE GENOMIC DNA]</scope>
    <source>
        <strain evidence="1 2">OLGA172</strain>
    </source>
</reference>
<evidence type="ECO:0008006" key="3">
    <source>
        <dbReference type="Google" id="ProtNLM"/>
    </source>
</evidence>
<gene>
    <name evidence="1" type="ORF">AYM40_04835</name>
</gene>
<dbReference type="AlphaFoldDB" id="A0A160FI57"/>
<accession>A0A160FI57</accession>
<dbReference type="EMBL" id="CP014578">
    <property type="protein sequence ID" value="ANB71774.1"/>
    <property type="molecule type" value="Genomic_DNA"/>
</dbReference>
<dbReference type="RefSeq" id="WP_063495235.1">
    <property type="nucleotide sequence ID" value="NZ_CP014578.1"/>
</dbReference>
<sequence length="75" mass="7735">MKGLPCVVASLCVASVSAYGRSSVTLYGIVDKGITYTASQRGNGSFLRTLSKRTDIYAAAELMKAGGSVTAAQIT</sequence>
<dbReference type="Proteomes" id="UP000076852">
    <property type="component" value="Chromosome 1"/>
</dbReference>
<name>A0A160FI57_9BURK</name>
<proteinExistence type="predicted"/>